<proteinExistence type="predicted"/>
<organism evidence="1 2">
    <name type="scientific">Rangifer tarandus platyrhynchus</name>
    <name type="common">Svalbard reindeer</name>
    <dbReference type="NCBI Taxonomy" id="3082113"/>
    <lineage>
        <taxon>Eukaryota</taxon>
        <taxon>Metazoa</taxon>
        <taxon>Chordata</taxon>
        <taxon>Craniata</taxon>
        <taxon>Vertebrata</taxon>
        <taxon>Euteleostomi</taxon>
        <taxon>Mammalia</taxon>
        <taxon>Eutheria</taxon>
        <taxon>Laurasiatheria</taxon>
        <taxon>Artiodactyla</taxon>
        <taxon>Ruminantia</taxon>
        <taxon>Pecora</taxon>
        <taxon>Cervidae</taxon>
        <taxon>Odocoileinae</taxon>
        <taxon>Rangifer</taxon>
    </lineage>
</organism>
<gene>
    <name evidence="1" type="ORF">MRATA1EN3_LOCUS23176</name>
</gene>
<protein>
    <submittedName>
        <fullName evidence="1">Uncharacterized protein</fullName>
    </submittedName>
</protein>
<accession>A0ACB0FHJ3</accession>
<evidence type="ECO:0000313" key="1">
    <source>
        <dbReference type="EMBL" id="CAI9711963.1"/>
    </source>
</evidence>
<evidence type="ECO:0000313" key="2">
    <source>
        <dbReference type="Proteomes" id="UP001162501"/>
    </source>
</evidence>
<reference evidence="1" key="1">
    <citation type="submission" date="2023-05" db="EMBL/GenBank/DDBJ databases">
        <authorList>
            <consortium name="ELIXIR-Norway"/>
        </authorList>
    </citation>
    <scope>NUCLEOTIDE SEQUENCE</scope>
</reference>
<dbReference type="Proteomes" id="UP001162501">
    <property type="component" value="Chromosome 6"/>
</dbReference>
<dbReference type="EMBL" id="OX596090">
    <property type="protein sequence ID" value="CAI9711963.1"/>
    <property type="molecule type" value="Genomic_DNA"/>
</dbReference>
<name>A0ACB0FHJ3_RANTA</name>
<sequence>MLISEAEAWFPTLRVPALLSNLRSPLGDRLKLQFSCNKWLHSHGSLSGAGAHCILLAPQNVVGVEARVSGASGVSGASVVLGATGVSGAAVV</sequence>